<comment type="caution">
    <text evidence="1">The sequence shown here is derived from an EMBL/GenBank/DDBJ whole genome shotgun (WGS) entry which is preliminary data.</text>
</comment>
<dbReference type="Proteomes" id="UP001489719">
    <property type="component" value="Unassembled WGS sequence"/>
</dbReference>
<organism evidence="1 2">
    <name type="scientific">Lipomyces orientalis</name>
    <dbReference type="NCBI Taxonomy" id="1233043"/>
    <lineage>
        <taxon>Eukaryota</taxon>
        <taxon>Fungi</taxon>
        <taxon>Dikarya</taxon>
        <taxon>Ascomycota</taxon>
        <taxon>Saccharomycotina</taxon>
        <taxon>Lipomycetes</taxon>
        <taxon>Lipomycetales</taxon>
        <taxon>Lipomycetaceae</taxon>
        <taxon>Lipomyces</taxon>
    </lineage>
</organism>
<sequence length="552" mass="62974">MAVQVQVQDPLIVALAAVSSFKHALIGLSVVLIYLLVKRINNLIVERQFARKCGAVRLPNRSEDPLGVRLFWKLYRALKAHKVLEQAKDYHNEFGTTFGTRILGAIHTNTIDPENIKAVLATQFNDFDLGRYEAFYPLLGDGIFTLDHQAWSRSRALLRPQFSRQQVSDVAKLEPHVQNLIACMPCTATESCDIQQLFYKMTMDSATEFLFGESVNSLKLTSADEDIANLQRKSKEEIAAVASGVGKQGFAYAFNYSQEVVSFRVLLQSWYWLMNTTKFRDSNAIVHRFVDYYVSKALDHHRVSVEQKKQGEVVMSERYVFLDALVEETQNPKILRDQLLNILLAGRDTTAGLLSWVFYLLARHPRVFEKLRTEIIDAFGDRPNAPGKKPINFETLKNVTYLRHVLNEVLRLYPSVPQNFRVANKDTTLPRGGGADGQSPVLVRKGEKVFYSVWVMHRRKDLFGDDADNFRPERWAEGRVWMWEYLPFNGGPRICLGQQYALTEAGYAVVRLLQEFDTLESTDLPEKDGVPSKRSLLTMSNANGVHVRLYKK</sequence>
<evidence type="ECO:0000313" key="2">
    <source>
        <dbReference type="Proteomes" id="UP001489719"/>
    </source>
</evidence>
<keyword evidence="2" id="KW-1185">Reference proteome</keyword>
<name>A0ACC3TY23_9ASCO</name>
<gene>
    <name evidence="1" type="ORF">V1517DRAFT_5058</name>
</gene>
<dbReference type="EMBL" id="MU970043">
    <property type="protein sequence ID" value="KAK9325088.1"/>
    <property type="molecule type" value="Genomic_DNA"/>
</dbReference>
<protein>
    <submittedName>
        <fullName evidence="1">Cytochrome P450</fullName>
    </submittedName>
</protein>
<proteinExistence type="predicted"/>
<reference evidence="2" key="1">
    <citation type="journal article" date="2024" name="Front. Bioeng. Biotechnol.">
        <title>Genome-scale model development and genomic sequencing of the oleaginous clade Lipomyces.</title>
        <authorList>
            <person name="Czajka J.J."/>
            <person name="Han Y."/>
            <person name="Kim J."/>
            <person name="Mondo S.J."/>
            <person name="Hofstad B.A."/>
            <person name="Robles A."/>
            <person name="Haridas S."/>
            <person name="Riley R."/>
            <person name="LaButti K."/>
            <person name="Pangilinan J."/>
            <person name="Andreopoulos W."/>
            <person name="Lipzen A."/>
            <person name="Yan J."/>
            <person name="Wang M."/>
            <person name="Ng V."/>
            <person name="Grigoriev I.V."/>
            <person name="Spatafora J.W."/>
            <person name="Magnuson J.K."/>
            <person name="Baker S.E."/>
            <person name="Pomraning K.R."/>
        </authorList>
    </citation>
    <scope>NUCLEOTIDE SEQUENCE [LARGE SCALE GENOMIC DNA]</scope>
    <source>
        <strain evidence="2">CBS 10300</strain>
    </source>
</reference>
<evidence type="ECO:0000313" key="1">
    <source>
        <dbReference type="EMBL" id="KAK9325088.1"/>
    </source>
</evidence>
<accession>A0ACC3TY23</accession>